<comment type="caution">
    <text evidence="3">The sequence shown here is derived from an EMBL/GenBank/DDBJ whole genome shotgun (WGS) entry which is preliminary data.</text>
</comment>
<dbReference type="InterPro" id="IPR016187">
    <property type="entry name" value="CTDL_fold"/>
</dbReference>
<keyword evidence="1" id="KW-0732">Signal</keyword>
<dbReference type="SMART" id="SM00034">
    <property type="entry name" value="CLECT"/>
    <property type="match status" value="2"/>
</dbReference>
<dbReference type="CDD" id="cd00037">
    <property type="entry name" value="CLECT"/>
    <property type="match status" value="2"/>
</dbReference>
<evidence type="ECO:0000313" key="3">
    <source>
        <dbReference type="EMBL" id="CAF2030817.1"/>
    </source>
</evidence>
<sequence>MIYINCIILIYLLILIWAQLPSSSTSLLPVYNPTTRCHHLVLFDQNLTFALCFQRTPEKPHPHNHNSAPKFCSTNYPPDGHSVDLFSLSSSTIDKLFQSLTNLYNVKNSYIDPPKPNYLWIGSNFTQTLTNNEFWCPEQCREKTESQKFLIINMNCSYNNASKPCVSTKSLDWPRAPFVCLTNQVINIENQISLEPIQVTPIYSNDTIVFYDKNSCLIARTSTHQYTFCFRRQSCPHAKNSAFCTARHEANRICKHEKNGSNLLTIENDDEYQLVSDIISRYSNETILNEDGILTNKRNSPAQWMWIDGMKSSNNTYQWYTDDNVEATITDKYWCDKIMNCSGGRGNDYVALSISCQANSNSLQVCLASKRRSEPAPFVCKRTLRKNEEIILNYSLLRSSTPATIESTTVTPVYEKNLTSIYYDEQHCLTVQTRSYLYTFCLRRQNCTETKAYCTKWSQAQNDCKILKNQANLLTIENDQERLLVTDIIQNYSHETRLAFNGSSYRFYHSSHFVWIDGVLQADSQRYLWNNGREPIPEHLWCPKNECDSTPRDRVMLNLMCHKKNSLVCLGTRREWYPAPYICKRVRTKDQCPFSFDKLLSISSSEMIIIAVNRTLISIKCRHPKYSTDIKLQYQCDIQTNQWELIYKNDKFTCPVYDIPPMMISSNKSQTTGVTSNKSQITGVTTSTQTIYSVLSTLSAIEENDCSQSELTSIINNLPTQNSNIYSQTLKSYSSSYYDTRLTCYSNDSIQITYRCDLSRKQWIYVYGITNSFEKCYSPCTDDERNALLNKYFAANEQSKISVKYIQRNKSLLLSCLNIIENRWKSIRYRCGTMAITTAQWFKLHSCFQSTAVNATQPTVVVSMLVNQIVSSCPPVVARSSRCEQQLGAYIIDANGCKRKVCPPLSNLCNTIRCPPDHICRVIPCQECILTDYLQPVCKHLSQTSLCELQRQLTILDDPESIRRWERDAIAAVQRYAVHVVYFFFYSDHQSNDQLSNSSILIEKALQRIPTCTPDDGARQSALLHTLLQWSQFAQEHNIRYWIAYKTLLGYAQRDGLLPNALDVDILAMAQDTSRLAELRTLNFSSDYELKVHPQWFIVEKTRRSYFDEEGIDFVGPNARFVNRKDHVHINIWPMYDYHPNQTRIEKNSKPMLTECDRNYKWKSSPKEWTFPLQKYLLSGIKVWCPTDSKNLVAHIYGKVSGNLSSIACVNGVWI</sequence>
<dbReference type="Proteomes" id="UP000663856">
    <property type="component" value="Unassembled WGS sequence"/>
</dbReference>
<evidence type="ECO:0000313" key="4">
    <source>
        <dbReference type="Proteomes" id="UP000663856"/>
    </source>
</evidence>
<feature type="domain" description="C-type lectin" evidence="2">
    <location>
        <begin position="248"/>
        <end position="336"/>
    </location>
</feature>
<dbReference type="PROSITE" id="PS50041">
    <property type="entry name" value="C_TYPE_LECTIN_2"/>
    <property type="match status" value="2"/>
</dbReference>
<dbReference type="AlphaFoldDB" id="A0A816N638"/>
<dbReference type="PANTHER" id="PTHR13627">
    <property type="entry name" value="FUKUTIN RELATED PROTEIN"/>
    <property type="match status" value="1"/>
</dbReference>
<accession>A0A816N638</accession>
<feature type="chain" id="PRO_5032351797" description="C-type lectin domain-containing protein" evidence="1">
    <location>
        <begin position="19"/>
        <end position="1215"/>
    </location>
</feature>
<dbReference type="InterPro" id="IPR001304">
    <property type="entry name" value="C-type_lectin-like"/>
</dbReference>
<dbReference type="EMBL" id="CAJNRF010001913">
    <property type="protein sequence ID" value="CAF2030817.1"/>
    <property type="molecule type" value="Genomic_DNA"/>
</dbReference>
<protein>
    <recommendedName>
        <fullName evidence="2">C-type lectin domain-containing protein</fullName>
    </recommendedName>
</protein>
<dbReference type="SUPFAM" id="SSF56436">
    <property type="entry name" value="C-type lectin-like"/>
    <property type="match status" value="2"/>
</dbReference>
<evidence type="ECO:0000256" key="1">
    <source>
        <dbReference type="SAM" id="SignalP"/>
    </source>
</evidence>
<proteinExistence type="predicted"/>
<dbReference type="Gene3D" id="3.10.100.10">
    <property type="entry name" value="Mannose-Binding Protein A, subunit A"/>
    <property type="match status" value="2"/>
</dbReference>
<dbReference type="InterPro" id="IPR016186">
    <property type="entry name" value="C-type_lectin-like/link_sf"/>
</dbReference>
<reference evidence="3" key="1">
    <citation type="submission" date="2021-02" db="EMBL/GenBank/DDBJ databases">
        <authorList>
            <person name="Nowell W R."/>
        </authorList>
    </citation>
    <scope>NUCLEOTIDE SEQUENCE</scope>
</reference>
<feature type="signal peptide" evidence="1">
    <location>
        <begin position="1"/>
        <end position="18"/>
    </location>
</feature>
<dbReference type="InterPro" id="IPR052613">
    <property type="entry name" value="LicD_transferase"/>
</dbReference>
<gene>
    <name evidence="3" type="ORF">WKI299_LOCUS6559</name>
</gene>
<name>A0A816N638_9BILA</name>
<dbReference type="PANTHER" id="PTHR13627:SF35">
    <property type="entry name" value="LICD FAMILY PROTEIN"/>
    <property type="match status" value="1"/>
</dbReference>
<feature type="domain" description="C-type lectin" evidence="2">
    <location>
        <begin position="443"/>
        <end position="570"/>
    </location>
</feature>
<organism evidence="3 4">
    <name type="scientific">Rotaria magnacalcarata</name>
    <dbReference type="NCBI Taxonomy" id="392030"/>
    <lineage>
        <taxon>Eukaryota</taxon>
        <taxon>Metazoa</taxon>
        <taxon>Spiralia</taxon>
        <taxon>Gnathifera</taxon>
        <taxon>Rotifera</taxon>
        <taxon>Eurotatoria</taxon>
        <taxon>Bdelloidea</taxon>
        <taxon>Philodinida</taxon>
        <taxon>Philodinidae</taxon>
        <taxon>Rotaria</taxon>
    </lineage>
</organism>
<evidence type="ECO:0000259" key="2">
    <source>
        <dbReference type="PROSITE" id="PS50041"/>
    </source>
</evidence>